<dbReference type="InterPro" id="IPR050415">
    <property type="entry name" value="MRET"/>
</dbReference>
<dbReference type="Proteomes" id="UP000261739">
    <property type="component" value="Unassembled WGS sequence"/>
</dbReference>
<dbReference type="PROSITE" id="PS51384">
    <property type="entry name" value="FAD_FR"/>
    <property type="match status" value="1"/>
</dbReference>
<dbReference type="Gene3D" id="2.40.30.10">
    <property type="entry name" value="Translation factors"/>
    <property type="match status" value="1"/>
</dbReference>
<evidence type="ECO:0000256" key="5">
    <source>
        <dbReference type="ARBA" id="ARBA00022827"/>
    </source>
</evidence>
<dbReference type="PANTHER" id="PTHR47354:SF6">
    <property type="entry name" value="NADH OXIDOREDUCTASE HCR"/>
    <property type="match status" value="1"/>
</dbReference>
<dbReference type="InterPro" id="IPR039261">
    <property type="entry name" value="FNR_nucleotide-bd"/>
</dbReference>
<evidence type="ECO:0000256" key="2">
    <source>
        <dbReference type="ARBA" id="ARBA00022630"/>
    </source>
</evidence>
<dbReference type="SUPFAM" id="SSF63380">
    <property type="entry name" value="Riboflavin synthase domain-like"/>
    <property type="match status" value="1"/>
</dbReference>
<dbReference type="PANTHER" id="PTHR47354">
    <property type="entry name" value="NADH OXIDOREDUCTASE HCR"/>
    <property type="match status" value="1"/>
</dbReference>
<dbReference type="GO" id="GO:0051537">
    <property type="term" value="F:2 iron, 2 sulfur cluster binding"/>
    <property type="evidence" value="ECO:0007669"/>
    <property type="project" value="UniProtKB-KW"/>
</dbReference>
<dbReference type="EMBL" id="DQID01000131">
    <property type="protein sequence ID" value="HCT14085.1"/>
    <property type="molecule type" value="Genomic_DNA"/>
</dbReference>
<evidence type="ECO:0000256" key="3">
    <source>
        <dbReference type="ARBA" id="ARBA00022714"/>
    </source>
</evidence>
<keyword evidence="6" id="KW-0560">Oxidoreductase</keyword>
<keyword evidence="5" id="KW-0274">FAD</keyword>
<keyword evidence="4" id="KW-0479">Metal-binding</keyword>
<organism evidence="10 11">
    <name type="scientific">Corynebacterium nuruki</name>
    <dbReference type="NCBI Taxonomy" id="1032851"/>
    <lineage>
        <taxon>Bacteria</taxon>
        <taxon>Bacillati</taxon>
        <taxon>Actinomycetota</taxon>
        <taxon>Actinomycetes</taxon>
        <taxon>Mycobacteriales</taxon>
        <taxon>Corynebacteriaceae</taxon>
        <taxon>Corynebacterium</taxon>
    </lineage>
</organism>
<dbReference type="GO" id="GO:0016491">
    <property type="term" value="F:oxidoreductase activity"/>
    <property type="evidence" value="ECO:0007669"/>
    <property type="project" value="UniProtKB-KW"/>
</dbReference>
<proteinExistence type="predicted"/>
<evidence type="ECO:0000313" key="10">
    <source>
        <dbReference type="EMBL" id="HCT14085.1"/>
    </source>
</evidence>
<comment type="cofactor">
    <cofactor evidence="1">
        <name>FAD</name>
        <dbReference type="ChEBI" id="CHEBI:57692"/>
    </cofactor>
</comment>
<feature type="domain" description="FAD-binding FR-type" evidence="9">
    <location>
        <begin position="23"/>
        <end position="142"/>
    </location>
</feature>
<dbReference type="InterPro" id="IPR017938">
    <property type="entry name" value="Riboflavin_synthase-like_b-brl"/>
</dbReference>
<reference evidence="10 11" key="1">
    <citation type="journal article" date="2018" name="Nat. Biotechnol.">
        <title>A standardized bacterial taxonomy based on genome phylogeny substantially revises the tree of life.</title>
        <authorList>
            <person name="Parks D.H."/>
            <person name="Chuvochina M."/>
            <person name="Waite D.W."/>
            <person name="Rinke C."/>
            <person name="Skarshewski A."/>
            <person name="Chaumeil P.A."/>
            <person name="Hugenholtz P."/>
        </authorList>
    </citation>
    <scope>NUCLEOTIDE SEQUENCE [LARGE SCALE GENOMIC DNA]</scope>
    <source>
        <strain evidence="10">UBA11247</strain>
    </source>
</reference>
<keyword evidence="8" id="KW-0411">Iron-sulfur</keyword>
<keyword evidence="7" id="KW-0408">Iron</keyword>
<dbReference type="Gene3D" id="3.40.50.80">
    <property type="entry name" value="Nucleotide-binding domain of ferredoxin-NADP reductase (FNR) module"/>
    <property type="match status" value="1"/>
</dbReference>
<dbReference type="SUPFAM" id="SSF52343">
    <property type="entry name" value="Ferredoxin reductase-like, C-terminal NADP-linked domain"/>
    <property type="match status" value="1"/>
</dbReference>
<keyword evidence="3" id="KW-0001">2Fe-2S</keyword>
<protein>
    <recommendedName>
        <fullName evidence="9">FAD-binding FR-type domain-containing protein</fullName>
    </recommendedName>
</protein>
<feature type="non-terminal residue" evidence="10">
    <location>
        <position position="228"/>
    </location>
</feature>
<name>A0A3D4SYD0_9CORY</name>
<evidence type="ECO:0000256" key="4">
    <source>
        <dbReference type="ARBA" id="ARBA00022723"/>
    </source>
</evidence>
<dbReference type="AlphaFoldDB" id="A0A3D4SYD0"/>
<evidence type="ECO:0000256" key="1">
    <source>
        <dbReference type="ARBA" id="ARBA00001974"/>
    </source>
</evidence>
<evidence type="ECO:0000259" key="9">
    <source>
        <dbReference type="PROSITE" id="PS51384"/>
    </source>
</evidence>
<evidence type="ECO:0000256" key="6">
    <source>
        <dbReference type="ARBA" id="ARBA00023002"/>
    </source>
</evidence>
<dbReference type="InterPro" id="IPR017927">
    <property type="entry name" value="FAD-bd_FR_type"/>
</dbReference>
<gene>
    <name evidence="10" type="ORF">DIW82_04625</name>
</gene>
<evidence type="ECO:0000313" key="11">
    <source>
        <dbReference type="Proteomes" id="UP000261739"/>
    </source>
</evidence>
<dbReference type="STRING" id="863239.GCA_000213935_01204"/>
<evidence type="ECO:0000256" key="8">
    <source>
        <dbReference type="ARBA" id="ARBA00023014"/>
    </source>
</evidence>
<sequence length="228" mass="25184">MARTAPRLLTTFTTPLLPDDYAGLFDPLRGREIRGRITDIAHHPDFTTLTIEPGPGLPHRFEAGQFIGLGLQVDGVWRWRCYSLTNPPAPSPSRGTDGHTRRELTVSVKPVPDGRISTRLADHARPGGIIRLSAPGGDFHLPSPVPGKLLFVTAGAGITPVMSMLRWLRQEYGTSDGWPDVVHVHSERGAEPARPFGRELRELSEAVPAYRLIHRDTTADGRLRSEER</sequence>
<dbReference type="GO" id="GO:0046872">
    <property type="term" value="F:metal ion binding"/>
    <property type="evidence" value="ECO:0007669"/>
    <property type="project" value="UniProtKB-KW"/>
</dbReference>
<keyword evidence="2" id="KW-0285">Flavoprotein</keyword>
<accession>A0A3D4SYD0</accession>
<comment type="caution">
    <text evidence="10">The sequence shown here is derived from an EMBL/GenBank/DDBJ whole genome shotgun (WGS) entry which is preliminary data.</text>
</comment>
<evidence type="ECO:0000256" key="7">
    <source>
        <dbReference type="ARBA" id="ARBA00023004"/>
    </source>
</evidence>